<keyword evidence="2" id="KW-1185">Reference proteome</keyword>
<reference evidence="1 2" key="1">
    <citation type="submission" date="2018-02" db="EMBL/GenBank/DDBJ databases">
        <title>FDA/CDC Antimicrobial Resistant Isolate Bank Genome Sequencing.</title>
        <authorList>
            <person name="Benahmed F.H."/>
            <person name="Lutgring J.D."/>
            <person name="Yoo B."/>
            <person name="Machado M."/>
            <person name="Brown A."/>
            <person name="McAllister G."/>
            <person name="Perry A."/>
            <person name="Halpin A.L."/>
            <person name="Vavikolanu K."/>
            <person name="Ott S."/>
            <person name="Zhao X."/>
            <person name="Tallon L.J."/>
            <person name="Sadzewicz L."/>
            <person name="Aluvathingal J."/>
            <person name="Nadendla S."/>
            <person name="Voskania-kordi A."/>
            <person name="Simonyan V."/>
            <person name="Patel J."/>
            <person name="Shawar R.M."/>
        </authorList>
    </citation>
    <scope>NUCLEOTIDE SEQUENCE [LARGE SCALE GENOMIC DNA]</scope>
    <source>
        <strain evidence="1 2">AR_0356</strain>
    </source>
</reference>
<sequence>MTKLHDTSRVWFERNMILDPGEEDDGCLVETAAKPVRYRTGPVPRAAENPTATQVDPE</sequence>
<accession>A0A2R3IP37</accession>
<organism evidence="1 2">
    <name type="scientific">Pseudomonas paraeruginosa</name>
    <dbReference type="NCBI Taxonomy" id="2994495"/>
    <lineage>
        <taxon>Bacteria</taxon>
        <taxon>Pseudomonadati</taxon>
        <taxon>Pseudomonadota</taxon>
        <taxon>Gammaproteobacteria</taxon>
        <taxon>Pseudomonadales</taxon>
        <taxon>Pseudomonadaceae</taxon>
        <taxon>Pseudomonas</taxon>
    </lineage>
</organism>
<dbReference type="AlphaFoldDB" id="A0A2R3IP37"/>
<evidence type="ECO:0000313" key="1">
    <source>
        <dbReference type="EMBL" id="AVK03678.1"/>
    </source>
</evidence>
<evidence type="ECO:0000313" key="2">
    <source>
        <dbReference type="Proteomes" id="UP000238390"/>
    </source>
</evidence>
<dbReference type="Proteomes" id="UP000238390">
    <property type="component" value="Chromosome"/>
</dbReference>
<name>A0A2R3IP37_9PSED</name>
<dbReference type="EMBL" id="CP027169">
    <property type="protein sequence ID" value="AVK03678.1"/>
    <property type="molecule type" value="Genomic_DNA"/>
</dbReference>
<protein>
    <submittedName>
        <fullName evidence="1">Uncharacterized protein</fullName>
    </submittedName>
</protein>
<proteinExistence type="predicted"/>
<gene>
    <name evidence="1" type="ORF">CSB93_4014</name>
</gene>